<feature type="signal peptide" evidence="6">
    <location>
        <begin position="1"/>
        <end position="15"/>
    </location>
</feature>
<dbReference type="PRINTS" id="PR00137">
    <property type="entry name" value="LYSOZYME"/>
</dbReference>
<evidence type="ECO:0000256" key="6">
    <source>
        <dbReference type="SAM" id="SignalP"/>
    </source>
</evidence>
<gene>
    <name evidence="8" type="ORF">ACEWY4_004641</name>
</gene>
<keyword evidence="9" id="KW-1185">Reference proteome</keyword>
<keyword evidence="3" id="KW-0081">Bacteriolytic enzyme</keyword>
<dbReference type="SMART" id="SM00263">
    <property type="entry name" value="LYZ1"/>
    <property type="match status" value="1"/>
</dbReference>
<evidence type="ECO:0000256" key="3">
    <source>
        <dbReference type="ARBA" id="ARBA00022638"/>
    </source>
</evidence>
<dbReference type="GO" id="GO:0003796">
    <property type="term" value="F:lysozyme activity"/>
    <property type="evidence" value="ECO:0007669"/>
    <property type="project" value="UniProtKB-EC"/>
</dbReference>
<evidence type="ECO:0000313" key="8">
    <source>
        <dbReference type="EMBL" id="KAL2100247.1"/>
    </source>
</evidence>
<accession>A0ABD1KMA1</accession>
<dbReference type="InterPro" id="IPR001916">
    <property type="entry name" value="Glyco_hydro_22"/>
</dbReference>
<protein>
    <recommendedName>
        <fullName evidence="2">lysozyme</fullName>
        <ecNumber evidence="2">3.2.1.17</ecNumber>
    </recommendedName>
</protein>
<dbReference type="InterPro" id="IPR019799">
    <property type="entry name" value="Glyco_hydro_22_CS"/>
</dbReference>
<dbReference type="InterPro" id="IPR023346">
    <property type="entry name" value="Lysozyme-like_dom_sf"/>
</dbReference>
<evidence type="ECO:0000256" key="1">
    <source>
        <dbReference type="ARBA" id="ARBA00010859"/>
    </source>
</evidence>
<comment type="caution">
    <text evidence="8">The sequence shown here is derived from an EMBL/GenBank/DDBJ whole genome shotgun (WGS) entry which is preliminary data.</text>
</comment>
<dbReference type="EC" id="3.2.1.17" evidence="2"/>
<dbReference type="PROSITE" id="PS00128">
    <property type="entry name" value="GLYCOSYL_HYDROL_F22_1"/>
    <property type="match status" value="1"/>
</dbReference>
<dbReference type="InterPro" id="IPR000974">
    <property type="entry name" value="Glyco_hydro_22_lys"/>
</dbReference>
<evidence type="ECO:0000313" key="9">
    <source>
        <dbReference type="Proteomes" id="UP001591681"/>
    </source>
</evidence>
<evidence type="ECO:0000256" key="2">
    <source>
        <dbReference type="ARBA" id="ARBA00012732"/>
    </source>
</evidence>
<dbReference type="PANTHER" id="PTHR11407:SF63">
    <property type="entry name" value="LYSOZYME C"/>
    <property type="match status" value="1"/>
</dbReference>
<dbReference type="PANTHER" id="PTHR11407">
    <property type="entry name" value="LYSOZYME C"/>
    <property type="match status" value="1"/>
</dbReference>
<evidence type="ECO:0000256" key="5">
    <source>
        <dbReference type="RuleBase" id="RU004440"/>
    </source>
</evidence>
<dbReference type="Gene3D" id="1.10.530.10">
    <property type="match status" value="1"/>
</dbReference>
<sequence>MRGLVFLLLVAAASAKVFKRCELATILYAAGMDGYRGTTLADWVCLVKWESNYNTEVTNQNIDGSTDYGLFQINSRWWCDDGKTPLSRNGCNMNCADLLADNIQPAITCAKRVVRDYTWLRSWSGWRNHCMGRDLSSYIAGCKF</sequence>
<dbReference type="GO" id="GO:0042742">
    <property type="term" value="P:defense response to bacterium"/>
    <property type="evidence" value="ECO:0007669"/>
    <property type="project" value="UniProtKB-KW"/>
</dbReference>
<feature type="chain" id="PRO_5044811110" description="lysozyme" evidence="6">
    <location>
        <begin position="16"/>
        <end position="144"/>
    </location>
</feature>
<evidence type="ECO:0000256" key="4">
    <source>
        <dbReference type="ARBA" id="ARBA00023157"/>
    </source>
</evidence>
<organism evidence="8 9">
    <name type="scientific">Coilia grayii</name>
    <name type="common">Gray's grenadier anchovy</name>
    <dbReference type="NCBI Taxonomy" id="363190"/>
    <lineage>
        <taxon>Eukaryota</taxon>
        <taxon>Metazoa</taxon>
        <taxon>Chordata</taxon>
        <taxon>Craniata</taxon>
        <taxon>Vertebrata</taxon>
        <taxon>Euteleostomi</taxon>
        <taxon>Actinopterygii</taxon>
        <taxon>Neopterygii</taxon>
        <taxon>Teleostei</taxon>
        <taxon>Clupei</taxon>
        <taxon>Clupeiformes</taxon>
        <taxon>Clupeoidei</taxon>
        <taxon>Engraulidae</taxon>
        <taxon>Coilinae</taxon>
        <taxon>Coilia</taxon>
    </lineage>
</organism>
<proteinExistence type="inferred from homology"/>
<reference evidence="8 9" key="1">
    <citation type="submission" date="2024-09" db="EMBL/GenBank/DDBJ databases">
        <title>A chromosome-level genome assembly of Gray's grenadier anchovy, Coilia grayii.</title>
        <authorList>
            <person name="Fu Z."/>
        </authorList>
    </citation>
    <scope>NUCLEOTIDE SEQUENCE [LARGE SCALE GENOMIC DNA]</scope>
    <source>
        <strain evidence="8">G4</strain>
        <tissue evidence="8">Muscle</tissue>
    </source>
</reference>
<dbReference type="Pfam" id="PF00062">
    <property type="entry name" value="Lys"/>
    <property type="match status" value="1"/>
</dbReference>
<dbReference type="EMBL" id="JBHFQA010000004">
    <property type="protein sequence ID" value="KAL2100247.1"/>
    <property type="molecule type" value="Genomic_DNA"/>
</dbReference>
<keyword evidence="6" id="KW-0732">Signal</keyword>
<dbReference type="PROSITE" id="PS51348">
    <property type="entry name" value="GLYCOSYL_HYDROL_F22_2"/>
    <property type="match status" value="1"/>
</dbReference>
<dbReference type="GO" id="GO:0031640">
    <property type="term" value="P:killing of cells of another organism"/>
    <property type="evidence" value="ECO:0007669"/>
    <property type="project" value="UniProtKB-KW"/>
</dbReference>
<feature type="domain" description="Glycosyl hydrolases family 22 (GH22)" evidence="7">
    <location>
        <begin position="91"/>
        <end position="109"/>
    </location>
</feature>
<dbReference type="PRINTS" id="PR00135">
    <property type="entry name" value="LYZLACT"/>
</dbReference>
<dbReference type="CDD" id="cd16897">
    <property type="entry name" value="LYZ_C"/>
    <property type="match status" value="1"/>
</dbReference>
<dbReference type="FunFam" id="1.10.530.10:FF:000001">
    <property type="entry name" value="Lysozyme C"/>
    <property type="match status" value="1"/>
</dbReference>
<name>A0ABD1KMA1_9TELE</name>
<dbReference type="Proteomes" id="UP001591681">
    <property type="component" value="Unassembled WGS sequence"/>
</dbReference>
<evidence type="ECO:0000259" key="7">
    <source>
        <dbReference type="PROSITE" id="PS00128"/>
    </source>
</evidence>
<comment type="similarity">
    <text evidence="1 5">Belongs to the glycosyl hydrolase 22 family.</text>
</comment>
<dbReference type="SUPFAM" id="SSF53955">
    <property type="entry name" value="Lysozyme-like"/>
    <property type="match status" value="1"/>
</dbReference>
<dbReference type="AlphaFoldDB" id="A0ABD1KMA1"/>
<keyword evidence="3" id="KW-0929">Antimicrobial</keyword>
<keyword evidence="4" id="KW-1015">Disulfide bond</keyword>